<sequence length="254" mass="27246">VDMERQRSNVLRMELLGAKVRPVTTGQRTLKDAINAALRDWISSVRTTHYLLGSAVGPHPFPSIVAEFQSVIGREIAVQSRAAFGRLPDLAVACVGGGSNAIGTFHPLRRTDVEFLGVEAGGSRHHGAGAASLAHGRPGILHGAYSYVLQDREGQISETESISAGLDYAGVGPEHAWLKDSGRARYIAVHDDDALRAFHWLAEDEGILPALEPSHALFAAVAEARRRPARQKIVVTLSGRGDKDLEVVGRAASR</sequence>
<dbReference type="GO" id="GO:0005737">
    <property type="term" value="C:cytoplasm"/>
    <property type="evidence" value="ECO:0007669"/>
    <property type="project" value="TreeGrafter"/>
</dbReference>
<evidence type="ECO:0000259" key="10">
    <source>
        <dbReference type="Pfam" id="PF00291"/>
    </source>
</evidence>
<evidence type="ECO:0000256" key="2">
    <source>
        <dbReference type="ARBA" id="ARBA00004733"/>
    </source>
</evidence>
<feature type="non-terminal residue" evidence="11">
    <location>
        <position position="1"/>
    </location>
</feature>
<gene>
    <name evidence="11" type="ORF">B1B_10168</name>
</gene>
<protein>
    <recommendedName>
        <fullName evidence="3">tryptophan synthase</fullName>
        <ecNumber evidence="3">4.2.1.20</ecNumber>
    </recommendedName>
</protein>
<dbReference type="GO" id="GO:0004834">
    <property type="term" value="F:tryptophan synthase activity"/>
    <property type="evidence" value="ECO:0007669"/>
    <property type="project" value="UniProtKB-EC"/>
</dbReference>
<keyword evidence="8" id="KW-0456">Lyase</keyword>
<comment type="catalytic activity">
    <reaction evidence="9">
        <text>(1S,2R)-1-C-(indol-3-yl)glycerol 3-phosphate + L-serine = D-glyceraldehyde 3-phosphate + L-tryptophan + H2O</text>
        <dbReference type="Rhea" id="RHEA:10532"/>
        <dbReference type="ChEBI" id="CHEBI:15377"/>
        <dbReference type="ChEBI" id="CHEBI:33384"/>
        <dbReference type="ChEBI" id="CHEBI:57912"/>
        <dbReference type="ChEBI" id="CHEBI:58866"/>
        <dbReference type="ChEBI" id="CHEBI:59776"/>
        <dbReference type="EC" id="4.2.1.20"/>
    </reaction>
</comment>
<keyword evidence="6" id="KW-0663">Pyridoxal phosphate</keyword>
<comment type="caution">
    <text evidence="11">The sequence shown here is derived from an EMBL/GenBank/DDBJ whole genome shotgun (WGS) entry which is preliminary data.</text>
</comment>
<accession>T1A9S6</accession>
<comment type="cofactor">
    <cofactor evidence="1">
        <name>pyridoxal 5'-phosphate</name>
        <dbReference type="ChEBI" id="CHEBI:597326"/>
    </cofactor>
</comment>
<dbReference type="FunFam" id="3.40.50.1100:FF:000004">
    <property type="entry name" value="Tryptophan synthase beta chain"/>
    <property type="match status" value="1"/>
</dbReference>
<evidence type="ECO:0000256" key="1">
    <source>
        <dbReference type="ARBA" id="ARBA00001933"/>
    </source>
</evidence>
<organism evidence="11">
    <name type="scientific">mine drainage metagenome</name>
    <dbReference type="NCBI Taxonomy" id="410659"/>
    <lineage>
        <taxon>unclassified sequences</taxon>
        <taxon>metagenomes</taxon>
        <taxon>ecological metagenomes</taxon>
    </lineage>
</organism>
<reference evidence="11" key="1">
    <citation type="submission" date="2013-08" db="EMBL/GenBank/DDBJ databases">
        <authorList>
            <person name="Mendez C."/>
            <person name="Richter M."/>
            <person name="Ferrer M."/>
            <person name="Sanchez J."/>
        </authorList>
    </citation>
    <scope>NUCLEOTIDE SEQUENCE</scope>
</reference>
<proteinExistence type="predicted"/>
<feature type="domain" description="Tryptophan synthase beta chain-like PALP" evidence="10">
    <location>
        <begin position="7"/>
        <end position="239"/>
    </location>
</feature>
<evidence type="ECO:0000256" key="4">
    <source>
        <dbReference type="ARBA" id="ARBA00022605"/>
    </source>
</evidence>
<evidence type="ECO:0000256" key="6">
    <source>
        <dbReference type="ARBA" id="ARBA00022898"/>
    </source>
</evidence>
<reference evidence="11" key="2">
    <citation type="journal article" date="2014" name="ISME J.">
        <title>Microbial stratification in low pH oxic and suboxic macroscopic growths along an acid mine drainage.</title>
        <authorList>
            <person name="Mendez-Garcia C."/>
            <person name="Mesa V."/>
            <person name="Sprenger R.R."/>
            <person name="Richter M."/>
            <person name="Diez M.S."/>
            <person name="Solano J."/>
            <person name="Bargiela R."/>
            <person name="Golyshina O.V."/>
            <person name="Manteca A."/>
            <person name="Ramos J.L."/>
            <person name="Gallego J.R."/>
            <person name="Llorente I."/>
            <person name="Martins Dos Santos V.A."/>
            <person name="Jensen O.N."/>
            <person name="Pelaez A.I."/>
            <person name="Sanchez J."/>
            <person name="Ferrer M."/>
        </authorList>
    </citation>
    <scope>NUCLEOTIDE SEQUENCE</scope>
</reference>
<evidence type="ECO:0000256" key="3">
    <source>
        <dbReference type="ARBA" id="ARBA00012043"/>
    </source>
</evidence>
<name>T1A9S6_9ZZZZ</name>
<dbReference type="InterPro" id="IPR001926">
    <property type="entry name" value="TrpB-like_PALP"/>
</dbReference>
<keyword evidence="4" id="KW-0028">Amino-acid biosynthesis</keyword>
<evidence type="ECO:0000256" key="9">
    <source>
        <dbReference type="ARBA" id="ARBA00049047"/>
    </source>
</evidence>
<dbReference type="PANTHER" id="PTHR48077">
    <property type="entry name" value="TRYPTOPHAN SYNTHASE-RELATED"/>
    <property type="match status" value="1"/>
</dbReference>
<evidence type="ECO:0000256" key="8">
    <source>
        <dbReference type="ARBA" id="ARBA00023239"/>
    </source>
</evidence>
<evidence type="ECO:0000256" key="5">
    <source>
        <dbReference type="ARBA" id="ARBA00022822"/>
    </source>
</evidence>
<comment type="pathway">
    <text evidence="2">Amino-acid biosynthesis; L-tryptophan biosynthesis; L-tryptophan from chorismate: step 5/5.</text>
</comment>
<dbReference type="AlphaFoldDB" id="T1A9S6"/>
<dbReference type="Gene3D" id="3.40.50.1100">
    <property type="match status" value="2"/>
</dbReference>
<evidence type="ECO:0000313" key="11">
    <source>
        <dbReference type="EMBL" id="EQD53568.1"/>
    </source>
</evidence>
<dbReference type="SUPFAM" id="SSF53686">
    <property type="entry name" value="Tryptophan synthase beta subunit-like PLP-dependent enzymes"/>
    <property type="match status" value="1"/>
</dbReference>
<dbReference type="InterPro" id="IPR036052">
    <property type="entry name" value="TrpB-like_PALP_sf"/>
</dbReference>
<dbReference type="EMBL" id="AUZY01006689">
    <property type="protein sequence ID" value="EQD53568.1"/>
    <property type="molecule type" value="Genomic_DNA"/>
</dbReference>
<dbReference type="InterPro" id="IPR023026">
    <property type="entry name" value="Trp_synth_beta/beta-like"/>
</dbReference>
<keyword evidence="7" id="KW-0057">Aromatic amino acid biosynthesis</keyword>
<evidence type="ECO:0000256" key="7">
    <source>
        <dbReference type="ARBA" id="ARBA00023141"/>
    </source>
</evidence>
<keyword evidence="5" id="KW-0822">Tryptophan biosynthesis</keyword>
<dbReference type="EC" id="4.2.1.20" evidence="3"/>
<dbReference type="Pfam" id="PF00291">
    <property type="entry name" value="PALP"/>
    <property type="match status" value="1"/>
</dbReference>
<dbReference type="PANTHER" id="PTHR48077:SF3">
    <property type="entry name" value="TRYPTOPHAN SYNTHASE"/>
    <property type="match status" value="1"/>
</dbReference>